<protein>
    <recommendedName>
        <fullName evidence="1">diguanylate cyclase</fullName>
        <ecNumber evidence="1">2.7.7.65</ecNumber>
    </recommendedName>
</protein>
<organism evidence="4 5">
    <name type="scientific">Kordiimonas pumila</name>
    <dbReference type="NCBI Taxonomy" id="2161677"/>
    <lineage>
        <taxon>Bacteria</taxon>
        <taxon>Pseudomonadati</taxon>
        <taxon>Pseudomonadota</taxon>
        <taxon>Alphaproteobacteria</taxon>
        <taxon>Kordiimonadales</taxon>
        <taxon>Kordiimonadaceae</taxon>
        <taxon>Kordiimonas</taxon>
    </lineage>
</organism>
<comment type="caution">
    <text evidence="4">The sequence shown here is derived from an EMBL/GenBank/DDBJ whole genome shotgun (WGS) entry which is preliminary data.</text>
</comment>
<dbReference type="SMART" id="SM00267">
    <property type="entry name" value="GGDEF"/>
    <property type="match status" value="1"/>
</dbReference>
<dbReference type="RefSeq" id="WP_194212744.1">
    <property type="nucleotide sequence ID" value="NZ_CP061205.1"/>
</dbReference>
<dbReference type="NCBIfam" id="TIGR00254">
    <property type="entry name" value="GGDEF"/>
    <property type="match status" value="1"/>
</dbReference>
<evidence type="ECO:0000259" key="3">
    <source>
        <dbReference type="PROSITE" id="PS50887"/>
    </source>
</evidence>
<feature type="domain" description="GGDEF" evidence="3">
    <location>
        <begin position="103"/>
        <end position="234"/>
    </location>
</feature>
<dbReference type="PANTHER" id="PTHR45138">
    <property type="entry name" value="REGULATORY COMPONENTS OF SENSORY TRANSDUCTION SYSTEM"/>
    <property type="match status" value="1"/>
</dbReference>
<dbReference type="InterPro" id="IPR000160">
    <property type="entry name" value="GGDEF_dom"/>
</dbReference>
<dbReference type="InterPro" id="IPR029787">
    <property type="entry name" value="Nucleotide_cyclase"/>
</dbReference>
<gene>
    <name evidence="4" type="ORF">ACFOKA_02275</name>
</gene>
<dbReference type="Proteomes" id="UP001595444">
    <property type="component" value="Unassembled WGS sequence"/>
</dbReference>
<evidence type="ECO:0000256" key="2">
    <source>
        <dbReference type="ARBA" id="ARBA00034247"/>
    </source>
</evidence>
<dbReference type="PANTHER" id="PTHR45138:SF9">
    <property type="entry name" value="DIGUANYLATE CYCLASE DGCM-RELATED"/>
    <property type="match status" value="1"/>
</dbReference>
<dbReference type="InterPro" id="IPR050469">
    <property type="entry name" value="Diguanylate_Cyclase"/>
</dbReference>
<keyword evidence="5" id="KW-1185">Reference proteome</keyword>
<dbReference type="PROSITE" id="PS50887">
    <property type="entry name" value="GGDEF"/>
    <property type="match status" value="1"/>
</dbReference>
<evidence type="ECO:0000313" key="4">
    <source>
        <dbReference type="EMBL" id="MFC3050722.1"/>
    </source>
</evidence>
<name>A0ABV7D1L6_9PROT</name>
<dbReference type="SUPFAM" id="SSF55073">
    <property type="entry name" value="Nucleotide cyclase"/>
    <property type="match status" value="1"/>
</dbReference>
<reference evidence="5" key="1">
    <citation type="journal article" date="2019" name="Int. J. Syst. Evol. Microbiol.">
        <title>The Global Catalogue of Microorganisms (GCM) 10K type strain sequencing project: providing services to taxonomists for standard genome sequencing and annotation.</title>
        <authorList>
            <consortium name="The Broad Institute Genomics Platform"/>
            <consortium name="The Broad Institute Genome Sequencing Center for Infectious Disease"/>
            <person name="Wu L."/>
            <person name="Ma J."/>
        </authorList>
    </citation>
    <scope>NUCLEOTIDE SEQUENCE [LARGE SCALE GENOMIC DNA]</scope>
    <source>
        <strain evidence="5">KCTC 62164</strain>
    </source>
</reference>
<accession>A0ABV7D1L6</accession>
<evidence type="ECO:0000313" key="5">
    <source>
        <dbReference type="Proteomes" id="UP001595444"/>
    </source>
</evidence>
<dbReference type="CDD" id="cd01949">
    <property type="entry name" value="GGDEF"/>
    <property type="match status" value="1"/>
</dbReference>
<sequence length="234" mass="25975">MTEQISGKLKNDTNINPYVSKLADRLMRTAANAEMKFDSTGWQLITEVLSYAAAAEQRMSEQESRIGYLEQLSVTDELTGIANRRGLQNALSSILASAARHRETGVLGFLDLDGFKNTNDTYGHLAGDSVLRHVAKCLKKFTRPDDVIARISGDEFAIVLKRCTPEQGRSRLRALQRKINNSHIRYDNVTIPVQCSIGQQHFDGTASVHSLIESADLDMYSDKQARKTTLAESA</sequence>
<evidence type="ECO:0000256" key="1">
    <source>
        <dbReference type="ARBA" id="ARBA00012528"/>
    </source>
</evidence>
<dbReference type="InterPro" id="IPR043128">
    <property type="entry name" value="Rev_trsase/Diguanyl_cyclase"/>
</dbReference>
<comment type="catalytic activity">
    <reaction evidence="2">
        <text>2 GTP = 3',3'-c-di-GMP + 2 diphosphate</text>
        <dbReference type="Rhea" id="RHEA:24898"/>
        <dbReference type="ChEBI" id="CHEBI:33019"/>
        <dbReference type="ChEBI" id="CHEBI:37565"/>
        <dbReference type="ChEBI" id="CHEBI:58805"/>
        <dbReference type="EC" id="2.7.7.65"/>
    </reaction>
</comment>
<dbReference type="EMBL" id="JBHRSL010000002">
    <property type="protein sequence ID" value="MFC3050722.1"/>
    <property type="molecule type" value="Genomic_DNA"/>
</dbReference>
<dbReference type="Pfam" id="PF00990">
    <property type="entry name" value="GGDEF"/>
    <property type="match status" value="1"/>
</dbReference>
<dbReference type="Gene3D" id="3.30.70.270">
    <property type="match status" value="1"/>
</dbReference>
<dbReference type="EC" id="2.7.7.65" evidence="1"/>
<proteinExistence type="predicted"/>